<feature type="transmembrane region" description="Helical" evidence="1">
    <location>
        <begin position="106"/>
        <end position="125"/>
    </location>
</feature>
<keyword evidence="3" id="KW-1185">Reference proteome</keyword>
<sequence length="136" mass="16299">MIIGLIIMRELDEALASMILGRALRCDSILIKYYIKCYMVIKEDYFIIIMTTVAKNYFSLEVTKELLSLLYEREEIRCFTNRYSIIFLNITYKLYVKALQFKLQSIFIEIIFIDQLTFLIMTFILDNIFLLHETME</sequence>
<reference evidence="2 3" key="2">
    <citation type="journal article" date="2018" name="Plant J.">
        <title>The Physcomitrella patens chromosome-scale assembly reveals moss genome structure and evolution.</title>
        <authorList>
            <person name="Lang D."/>
            <person name="Ullrich K.K."/>
            <person name="Murat F."/>
            <person name="Fuchs J."/>
            <person name="Jenkins J."/>
            <person name="Haas F.B."/>
            <person name="Piednoel M."/>
            <person name="Gundlach H."/>
            <person name="Van Bel M."/>
            <person name="Meyberg R."/>
            <person name="Vives C."/>
            <person name="Morata J."/>
            <person name="Symeonidi A."/>
            <person name="Hiss M."/>
            <person name="Muchero W."/>
            <person name="Kamisugi Y."/>
            <person name="Saleh O."/>
            <person name="Blanc G."/>
            <person name="Decker E.L."/>
            <person name="van Gessel N."/>
            <person name="Grimwood J."/>
            <person name="Hayes R.D."/>
            <person name="Graham S.W."/>
            <person name="Gunter L.E."/>
            <person name="McDaniel S.F."/>
            <person name="Hoernstein S.N.W."/>
            <person name="Larsson A."/>
            <person name="Li F.W."/>
            <person name="Perroud P.F."/>
            <person name="Phillips J."/>
            <person name="Ranjan P."/>
            <person name="Rokshar D.S."/>
            <person name="Rothfels C.J."/>
            <person name="Schneider L."/>
            <person name="Shu S."/>
            <person name="Stevenson D.W."/>
            <person name="Thummler F."/>
            <person name="Tillich M."/>
            <person name="Villarreal Aguilar J.C."/>
            <person name="Widiez T."/>
            <person name="Wong G.K."/>
            <person name="Wymore A."/>
            <person name="Zhang Y."/>
            <person name="Zimmer A.D."/>
            <person name="Quatrano R.S."/>
            <person name="Mayer K.F.X."/>
            <person name="Goodstein D."/>
            <person name="Casacuberta J.M."/>
            <person name="Vandepoele K."/>
            <person name="Reski R."/>
            <person name="Cuming A.C."/>
            <person name="Tuskan G.A."/>
            <person name="Maumus F."/>
            <person name="Salse J."/>
            <person name="Schmutz J."/>
            <person name="Rensing S.A."/>
        </authorList>
    </citation>
    <scope>NUCLEOTIDE SEQUENCE [LARGE SCALE GENOMIC DNA]</scope>
    <source>
        <strain evidence="2 3">cv. Gransden 2004</strain>
    </source>
</reference>
<evidence type="ECO:0000256" key="1">
    <source>
        <dbReference type="SAM" id="Phobius"/>
    </source>
</evidence>
<dbReference type="AlphaFoldDB" id="A0A7I3ZPF8"/>
<protein>
    <submittedName>
        <fullName evidence="2">Uncharacterized protein</fullName>
    </submittedName>
</protein>
<dbReference type="InParanoid" id="A0A7I3ZPF8"/>
<accession>A0A7I3ZPF8</accession>
<keyword evidence="1" id="KW-1133">Transmembrane helix</keyword>
<evidence type="ECO:0000313" key="3">
    <source>
        <dbReference type="Proteomes" id="UP000006727"/>
    </source>
</evidence>
<keyword evidence="1" id="KW-0472">Membrane</keyword>
<proteinExistence type="predicted"/>
<dbReference type="EnsemblPlants" id="Pp3c1_38370V3.2">
    <property type="protein sequence ID" value="PAC:32967694.CDS.1"/>
    <property type="gene ID" value="Pp3c1_38370"/>
</dbReference>
<dbReference type="Gramene" id="Pp3c1_38370V3.2">
    <property type="protein sequence ID" value="PAC:32967694.CDS.1"/>
    <property type="gene ID" value="Pp3c1_38370"/>
</dbReference>
<dbReference type="EMBL" id="ABEU02000001">
    <property type="status" value="NOT_ANNOTATED_CDS"/>
    <property type="molecule type" value="Genomic_DNA"/>
</dbReference>
<evidence type="ECO:0000313" key="2">
    <source>
        <dbReference type="EnsemblPlants" id="PAC:32967694.CDS.1"/>
    </source>
</evidence>
<reference evidence="2" key="3">
    <citation type="submission" date="2020-12" db="UniProtKB">
        <authorList>
            <consortium name="EnsemblPlants"/>
        </authorList>
    </citation>
    <scope>IDENTIFICATION</scope>
</reference>
<dbReference type="Proteomes" id="UP000006727">
    <property type="component" value="Chromosome 1"/>
</dbReference>
<name>A0A7I3ZPF8_PHYPA</name>
<keyword evidence="1" id="KW-0812">Transmembrane</keyword>
<reference evidence="2 3" key="1">
    <citation type="journal article" date="2008" name="Science">
        <title>The Physcomitrella genome reveals evolutionary insights into the conquest of land by plants.</title>
        <authorList>
            <person name="Rensing S."/>
            <person name="Lang D."/>
            <person name="Zimmer A."/>
            <person name="Terry A."/>
            <person name="Salamov A."/>
            <person name="Shapiro H."/>
            <person name="Nishiyama T."/>
            <person name="Perroud P.-F."/>
            <person name="Lindquist E."/>
            <person name="Kamisugi Y."/>
            <person name="Tanahashi T."/>
            <person name="Sakakibara K."/>
            <person name="Fujita T."/>
            <person name="Oishi K."/>
            <person name="Shin-I T."/>
            <person name="Kuroki Y."/>
            <person name="Toyoda A."/>
            <person name="Suzuki Y."/>
            <person name="Hashimoto A."/>
            <person name="Yamaguchi K."/>
            <person name="Sugano A."/>
            <person name="Kohara Y."/>
            <person name="Fujiyama A."/>
            <person name="Anterola A."/>
            <person name="Aoki S."/>
            <person name="Ashton N."/>
            <person name="Barbazuk W.B."/>
            <person name="Barker E."/>
            <person name="Bennetzen J."/>
            <person name="Bezanilla M."/>
            <person name="Blankenship R."/>
            <person name="Cho S.H."/>
            <person name="Dutcher S."/>
            <person name="Estelle M."/>
            <person name="Fawcett J.A."/>
            <person name="Gundlach H."/>
            <person name="Hanada K."/>
            <person name="Heyl A."/>
            <person name="Hicks K.A."/>
            <person name="Hugh J."/>
            <person name="Lohr M."/>
            <person name="Mayer K."/>
            <person name="Melkozernov A."/>
            <person name="Murata T."/>
            <person name="Nelson D."/>
            <person name="Pils B."/>
            <person name="Prigge M."/>
            <person name="Reiss B."/>
            <person name="Renner T."/>
            <person name="Rombauts S."/>
            <person name="Rushton P."/>
            <person name="Sanderfoot A."/>
            <person name="Schween G."/>
            <person name="Shiu S.-H."/>
            <person name="Stueber K."/>
            <person name="Theodoulou F.L."/>
            <person name="Tu H."/>
            <person name="Van de Peer Y."/>
            <person name="Verrier P.J."/>
            <person name="Waters E."/>
            <person name="Wood A."/>
            <person name="Yang L."/>
            <person name="Cove D."/>
            <person name="Cuming A."/>
            <person name="Hasebe M."/>
            <person name="Lucas S."/>
            <person name="Mishler D.B."/>
            <person name="Reski R."/>
            <person name="Grigoriev I."/>
            <person name="Quatrano R.S."/>
            <person name="Boore J.L."/>
        </authorList>
    </citation>
    <scope>NUCLEOTIDE SEQUENCE [LARGE SCALE GENOMIC DNA]</scope>
    <source>
        <strain evidence="2 3">cv. Gransden 2004</strain>
    </source>
</reference>
<organism evidence="2 3">
    <name type="scientific">Physcomitrium patens</name>
    <name type="common">Spreading-leaved earth moss</name>
    <name type="synonym">Physcomitrella patens</name>
    <dbReference type="NCBI Taxonomy" id="3218"/>
    <lineage>
        <taxon>Eukaryota</taxon>
        <taxon>Viridiplantae</taxon>
        <taxon>Streptophyta</taxon>
        <taxon>Embryophyta</taxon>
        <taxon>Bryophyta</taxon>
        <taxon>Bryophytina</taxon>
        <taxon>Bryopsida</taxon>
        <taxon>Funariidae</taxon>
        <taxon>Funariales</taxon>
        <taxon>Funariaceae</taxon>
        <taxon>Physcomitrium</taxon>
    </lineage>
</organism>